<dbReference type="GeneID" id="87899992"/>
<dbReference type="Proteomes" id="UP001322138">
    <property type="component" value="Unassembled WGS sequence"/>
</dbReference>
<name>A0ABR0FD67_9PEZI</name>
<comment type="caution">
    <text evidence="1">The sequence shown here is derived from an EMBL/GenBank/DDBJ whole genome shotgun (WGS) entry which is preliminary data.</text>
</comment>
<dbReference type="RefSeq" id="XP_062729663.1">
    <property type="nucleotide sequence ID" value="XM_062880510.1"/>
</dbReference>
<evidence type="ECO:0000313" key="1">
    <source>
        <dbReference type="EMBL" id="KAK4640687.1"/>
    </source>
</evidence>
<protein>
    <recommendedName>
        <fullName evidence="3">AA1-like domain-containing protein</fullName>
    </recommendedName>
</protein>
<evidence type="ECO:0000313" key="2">
    <source>
        <dbReference type="Proteomes" id="UP001322138"/>
    </source>
</evidence>
<evidence type="ECO:0008006" key="3">
    <source>
        <dbReference type="Google" id="ProtNLM"/>
    </source>
</evidence>
<keyword evidence="2" id="KW-1185">Reference proteome</keyword>
<sequence length="191" mass="20897">MRRIGDTLWVLEELDIPFVCRKKASEERNVVTLVTASLLITGAPGPMLAIHASTSTATSQYPSYRKIDDLVLNVYDWDNGGPKGTFGFTSYSSATNRTVECLAQDVALAKQQWSQCSDPGVEFQFDFDDRSLSLRETWTCSGSPGITFNANATGLMILHGCLDSDTEKAVESDYHVMKFDMAADVTSSGMA</sequence>
<accession>A0ABR0FD67</accession>
<reference evidence="1 2" key="1">
    <citation type="journal article" date="2023" name="bioRxiv">
        <title>High-quality genome assemblies of four members of thePodospora anserinaspecies complex.</title>
        <authorList>
            <person name="Ament-Velasquez S.L."/>
            <person name="Vogan A.A."/>
            <person name="Wallerman O."/>
            <person name="Hartmann F."/>
            <person name="Gautier V."/>
            <person name="Silar P."/>
            <person name="Giraud T."/>
            <person name="Johannesson H."/>
        </authorList>
    </citation>
    <scope>NUCLEOTIDE SEQUENCE [LARGE SCALE GENOMIC DNA]</scope>
    <source>
        <strain evidence="1 2">CBS 112042</strain>
    </source>
</reference>
<proteinExistence type="predicted"/>
<gene>
    <name evidence="1" type="ORF">QC761_600500</name>
</gene>
<organism evidence="1 2">
    <name type="scientific">Podospora bellae-mahoneyi</name>
    <dbReference type="NCBI Taxonomy" id="2093777"/>
    <lineage>
        <taxon>Eukaryota</taxon>
        <taxon>Fungi</taxon>
        <taxon>Dikarya</taxon>
        <taxon>Ascomycota</taxon>
        <taxon>Pezizomycotina</taxon>
        <taxon>Sordariomycetes</taxon>
        <taxon>Sordariomycetidae</taxon>
        <taxon>Sordariales</taxon>
        <taxon>Podosporaceae</taxon>
        <taxon>Podospora</taxon>
    </lineage>
</organism>
<dbReference type="EMBL" id="JAFFGZ010000008">
    <property type="protein sequence ID" value="KAK4640687.1"/>
    <property type="molecule type" value="Genomic_DNA"/>
</dbReference>